<keyword evidence="3" id="KW-1185">Reference proteome</keyword>
<dbReference type="OMA" id="TWMELRK"/>
<feature type="compositionally biased region" description="Basic residues" evidence="1">
    <location>
        <begin position="714"/>
        <end position="726"/>
    </location>
</feature>
<feature type="region of interest" description="Disordered" evidence="1">
    <location>
        <begin position="374"/>
        <end position="397"/>
    </location>
</feature>
<feature type="compositionally biased region" description="Polar residues" evidence="1">
    <location>
        <begin position="496"/>
        <end position="508"/>
    </location>
</feature>
<evidence type="ECO:0000313" key="3">
    <source>
        <dbReference type="Proteomes" id="UP000037923"/>
    </source>
</evidence>
<evidence type="ECO:0000256" key="1">
    <source>
        <dbReference type="SAM" id="MobiDB-lite"/>
    </source>
</evidence>
<feature type="region of interest" description="Disordered" evidence="1">
    <location>
        <begin position="71"/>
        <end position="348"/>
    </location>
</feature>
<dbReference type="Proteomes" id="UP000037923">
    <property type="component" value="Unassembled WGS sequence"/>
</dbReference>
<feature type="compositionally biased region" description="Low complexity" evidence="1">
    <location>
        <begin position="184"/>
        <end position="196"/>
    </location>
</feature>
<accession>A0A0N0VFB1</accession>
<gene>
    <name evidence="2" type="ORF">ABB37_04839</name>
</gene>
<protein>
    <submittedName>
        <fullName evidence="2">Uncharacterized protein</fullName>
    </submittedName>
</protein>
<dbReference type="AlphaFoldDB" id="A0A0N0VFB1"/>
<name>A0A0N0VFB1_LEPPY</name>
<feature type="compositionally biased region" description="Basic and acidic residues" evidence="1">
    <location>
        <begin position="656"/>
        <end position="676"/>
    </location>
</feature>
<reference evidence="2 3" key="1">
    <citation type="submission" date="2015-07" db="EMBL/GenBank/DDBJ databases">
        <title>High-quality genome of monoxenous trypanosomatid Leptomonas pyrrhocoris.</title>
        <authorList>
            <person name="Flegontov P."/>
            <person name="Butenko A."/>
            <person name="Firsov S."/>
            <person name="Vlcek C."/>
            <person name="Logacheva M.D."/>
            <person name="Field M."/>
            <person name="Filatov D."/>
            <person name="Flegontova O."/>
            <person name="Gerasimov E."/>
            <person name="Jackson A.P."/>
            <person name="Kelly S."/>
            <person name="Opperdoes F."/>
            <person name="O'Reilly A."/>
            <person name="Votypka J."/>
            <person name="Yurchenko V."/>
            <person name="Lukes J."/>
        </authorList>
    </citation>
    <scope>NUCLEOTIDE SEQUENCE [LARGE SCALE GENOMIC DNA]</scope>
    <source>
        <strain evidence="2">H10</strain>
    </source>
</reference>
<sequence length="773" mass="80053">MPSYPSASQKAAQQAAAELAINDGDVPFYKSQPISRFSLGDDDEAVLAAAGPVRPRERSATFHTALSLSASAVTSTGGPVSAAEKEASWHEARPGNSPLANGNLSCLASSHNTRNGRVSGPQGGTPRSHGASLNLSSSQRHIERMSLPRDPQGVPFEPPQPNYGPVLNFTEEEERDRQQQAKSPRAPRTTLPPRLAGKPRSFSSTAVAHGSATEKAAAAPSKPRPLSAAQQARLEKLAAPRKYPSPAEAAPEPVPHSRSTTTNGSGAGSSGGIFDRLYASRKQTSSPPPEERRPSTSSFPPPLPLPRPRSGGSHTPVTTPSTQPPAVLFQRLAQPKNAPPVHKDASGLVEYNPYAPVKRYYGGTTVISAPPTLSAAAAGGGPSPTSNVAGSDDSRPAKVSWDMVDRHALPRSQQALGASQKSVCVECGQHPPTEQTVEVAAQLLSGSPNHASAAQPLAPRPVIVARPVTAAPAATSTASTGLVDSSSATPASTPTVVQSSPAKSSGTKPPTVVRTRRFVPPTEEEAAAAVAAPQPVEATRRRSTPLSAHRDAFPENSAPAAAAAAAVDTQVCAPAEAAPRSSAAPTPSPTHKVVQVVKRGPRRAPSPLAPAAAPETTPVTLTPAMPAAVVSSSSPPSSSSAAPPAGEVEGIANGAGEERKESAAAEAEDSKKEGEQPSRVAPPTPKSATSPKARGGELVYERLAPPPIPLDKLKTHRHSHKKKCVRPPKPEILKDEDFACRLEDFSPEPRRPVVIKKTKPQAASKKAAATPKH</sequence>
<organism evidence="2 3">
    <name type="scientific">Leptomonas pyrrhocoris</name>
    <name type="common">Firebug parasite</name>
    <dbReference type="NCBI Taxonomy" id="157538"/>
    <lineage>
        <taxon>Eukaryota</taxon>
        <taxon>Discoba</taxon>
        <taxon>Euglenozoa</taxon>
        <taxon>Kinetoplastea</taxon>
        <taxon>Metakinetoplastina</taxon>
        <taxon>Trypanosomatida</taxon>
        <taxon>Trypanosomatidae</taxon>
        <taxon>Leishmaniinae</taxon>
        <taxon>Leptomonas</taxon>
    </lineage>
</organism>
<feature type="region of interest" description="Disordered" evidence="1">
    <location>
        <begin position="751"/>
        <end position="773"/>
    </location>
</feature>
<feature type="compositionally biased region" description="Low complexity" evidence="1">
    <location>
        <begin position="474"/>
        <end position="495"/>
    </location>
</feature>
<feature type="compositionally biased region" description="Basic and acidic residues" evidence="1">
    <location>
        <begin position="83"/>
        <end position="93"/>
    </location>
</feature>
<dbReference type="EMBL" id="LGTL01000008">
    <property type="protein sequence ID" value="KPA80652.1"/>
    <property type="molecule type" value="Genomic_DNA"/>
</dbReference>
<dbReference type="GeneID" id="26905130"/>
<feature type="compositionally biased region" description="Low complexity" evidence="1">
    <location>
        <begin position="527"/>
        <end position="537"/>
    </location>
</feature>
<feature type="compositionally biased region" description="Low complexity" evidence="1">
    <location>
        <begin position="605"/>
        <end position="645"/>
    </location>
</feature>
<feature type="compositionally biased region" description="Polar residues" evidence="1">
    <location>
        <begin position="98"/>
        <end position="116"/>
    </location>
</feature>
<proteinExistence type="predicted"/>
<dbReference type="RefSeq" id="XP_015659091.1">
    <property type="nucleotide sequence ID" value="XM_015802647.1"/>
</dbReference>
<evidence type="ECO:0000313" key="2">
    <source>
        <dbReference type="EMBL" id="KPA80652.1"/>
    </source>
</evidence>
<feature type="region of interest" description="Disordered" evidence="1">
    <location>
        <begin position="474"/>
        <end position="728"/>
    </location>
</feature>
<dbReference type="OrthoDB" id="267326at2759"/>
<dbReference type="VEuPathDB" id="TriTrypDB:LpyrH10_08_2880"/>
<feature type="compositionally biased region" description="Low complexity" evidence="1">
    <location>
        <begin position="573"/>
        <end position="585"/>
    </location>
</feature>
<comment type="caution">
    <text evidence="2">The sequence shown here is derived from an EMBL/GenBank/DDBJ whole genome shotgun (WGS) entry which is preliminary data.</text>
</comment>
<feature type="compositionally biased region" description="Low complexity" evidence="1">
    <location>
        <begin position="246"/>
        <end position="264"/>
    </location>
</feature>